<keyword evidence="6" id="KW-0472">Membrane</keyword>
<evidence type="ECO:0000256" key="1">
    <source>
        <dbReference type="ARBA" id="ARBA00004203"/>
    </source>
</evidence>
<evidence type="ECO:0000256" key="5">
    <source>
        <dbReference type="ARBA" id="ARBA00023237"/>
    </source>
</evidence>
<dbReference type="InterPro" id="IPR012902">
    <property type="entry name" value="N_methyl_site"/>
</dbReference>
<evidence type="ECO:0000256" key="4">
    <source>
        <dbReference type="ARBA" id="ARBA00022764"/>
    </source>
</evidence>
<gene>
    <name evidence="7" type="primary">pulG</name>
    <name evidence="7" type="ORF">DTL3_0666</name>
</gene>
<evidence type="ECO:0000256" key="6">
    <source>
        <dbReference type="SAM" id="Phobius"/>
    </source>
</evidence>
<keyword evidence="6" id="KW-0812">Transmembrane</keyword>
<keyword evidence="8" id="KW-1185">Reference proteome</keyword>
<protein>
    <submittedName>
        <fullName evidence="7">Putative type II secretory pathway, pseudopilin PulG</fullName>
    </submittedName>
</protein>
<dbReference type="HOGENOM" id="CLU_1925597_0_0_0"/>
<dbReference type="GO" id="GO:0015627">
    <property type="term" value="C:type II protein secretion system complex"/>
    <property type="evidence" value="ECO:0007669"/>
    <property type="project" value="InterPro"/>
</dbReference>
<dbReference type="Proteomes" id="UP000032809">
    <property type="component" value="Chromosome I"/>
</dbReference>
<dbReference type="PROSITE" id="PS00409">
    <property type="entry name" value="PROKAR_NTER_METHYL"/>
    <property type="match status" value="1"/>
</dbReference>
<accession>A0A0C7NJ60</accession>
<dbReference type="InterPro" id="IPR045584">
    <property type="entry name" value="Pilin-like"/>
</dbReference>
<dbReference type="Gene3D" id="3.30.700.10">
    <property type="entry name" value="Glycoprotein, Type 4 Pilin"/>
    <property type="match status" value="1"/>
</dbReference>
<dbReference type="STRING" id="1006576.DTL3_0666"/>
<dbReference type="Pfam" id="PF07963">
    <property type="entry name" value="N_methyl"/>
    <property type="match status" value="1"/>
</dbReference>
<dbReference type="GO" id="GO:0015628">
    <property type="term" value="P:protein secretion by the type II secretion system"/>
    <property type="evidence" value="ECO:0007669"/>
    <property type="project" value="InterPro"/>
</dbReference>
<dbReference type="SUPFAM" id="SSF54523">
    <property type="entry name" value="Pili subunits"/>
    <property type="match status" value="1"/>
</dbReference>
<dbReference type="KEGG" id="dtn:DTL3_0666"/>
<comment type="subcellular location">
    <subcellularLocation>
        <location evidence="1">Cell outer membrane</location>
        <topology evidence="1">Single-pass membrane protein</topology>
    </subcellularLocation>
    <subcellularLocation>
        <location evidence="2">Periplasm</location>
    </subcellularLocation>
</comment>
<feature type="transmembrane region" description="Helical" evidence="6">
    <location>
        <begin position="12"/>
        <end position="30"/>
    </location>
</feature>
<name>A0A0C7NJ60_DEFTU</name>
<keyword evidence="5" id="KW-0998">Cell outer membrane</keyword>
<dbReference type="NCBIfam" id="TIGR02532">
    <property type="entry name" value="IV_pilin_GFxxxE"/>
    <property type="match status" value="1"/>
</dbReference>
<organism evidence="7 8">
    <name type="scientific">Defluviitoga tunisiensis</name>
    <dbReference type="NCBI Taxonomy" id="1006576"/>
    <lineage>
        <taxon>Bacteria</taxon>
        <taxon>Thermotogati</taxon>
        <taxon>Thermotogota</taxon>
        <taxon>Thermotogae</taxon>
        <taxon>Petrotogales</taxon>
        <taxon>Petrotogaceae</taxon>
        <taxon>Defluviitoga</taxon>
    </lineage>
</organism>
<keyword evidence="4" id="KW-0574">Periplasm</keyword>
<dbReference type="RefSeq" id="WP_045087512.1">
    <property type="nucleotide sequence ID" value="NZ_LN824141.1"/>
</dbReference>
<reference evidence="8" key="1">
    <citation type="submission" date="2014-11" db="EMBL/GenBank/DDBJ databases">
        <authorList>
            <person name="Wibberg D."/>
        </authorList>
    </citation>
    <scope>NUCLEOTIDE SEQUENCE [LARGE SCALE GENOMIC DNA]</scope>
    <source>
        <strain evidence="8">L3</strain>
    </source>
</reference>
<dbReference type="OrthoDB" id="47696at2"/>
<dbReference type="AlphaFoldDB" id="A0A0C7NJ60"/>
<proteinExistence type="predicted"/>
<dbReference type="InterPro" id="IPR000983">
    <property type="entry name" value="Bac_GSPG_pilin"/>
</dbReference>
<dbReference type="EMBL" id="LN824141">
    <property type="protein sequence ID" value="CEP77976.1"/>
    <property type="molecule type" value="Genomic_DNA"/>
</dbReference>
<evidence type="ECO:0000256" key="3">
    <source>
        <dbReference type="ARBA" id="ARBA00022481"/>
    </source>
</evidence>
<dbReference type="GO" id="GO:0009279">
    <property type="term" value="C:cell outer membrane"/>
    <property type="evidence" value="ECO:0007669"/>
    <property type="project" value="UniProtKB-SubCell"/>
</dbReference>
<dbReference type="PRINTS" id="PR00813">
    <property type="entry name" value="BCTERIALGSPG"/>
</dbReference>
<keyword evidence="6" id="KW-1133">Transmembrane helix</keyword>
<sequence length="132" mass="14612">MIKQKFKEGFTLIEVLVVLGVIAIIASIAVPSIKGIITQAEATKVITDMRNVEVAVLNYSLFNSNLKDLNIETLVNENYLSTTPENIQISAGGSREIKIEYTGEDLSGKDLYKIDKDISYSEGSFPYLLVTY</sequence>
<keyword evidence="3" id="KW-0488">Methylation</keyword>
<evidence type="ECO:0000313" key="8">
    <source>
        <dbReference type="Proteomes" id="UP000032809"/>
    </source>
</evidence>
<evidence type="ECO:0000256" key="2">
    <source>
        <dbReference type="ARBA" id="ARBA00004418"/>
    </source>
</evidence>
<evidence type="ECO:0000313" key="7">
    <source>
        <dbReference type="EMBL" id="CEP77976.1"/>
    </source>
</evidence>
<dbReference type="GO" id="GO:0042597">
    <property type="term" value="C:periplasmic space"/>
    <property type="evidence" value="ECO:0007669"/>
    <property type="project" value="UniProtKB-SubCell"/>
</dbReference>